<dbReference type="Proteomes" id="UP000013984">
    <property type="component" value="Unassembled WGS sequence"/>
</dbReference>
<name>R9A8Q8_9LEPT</name>
<protein>
    <submittedName>
        <fullName evidence="2">T5orf172 domain protein</fullName>
    </submittedName>
</protein>
<evidence type="ECO:0000259" key="1">
    <source>
        <dbReference type="SMART" id="SM00974"/>
    </source>
</evidence>
<proteinExistence type="predicted"/>
<dbReference type="AlphaFoldDB" id="R9A8Q8"/>
<dbReference type="InterPro" id="IPR018306">
    <property type="entry name" value="Phage_T5_Orf172_DNA-bd"/>
</dbReference>
<accession>R9A8Q8</accession>
<evidence type="ECO:0000313" key="2">
    <source>
        <dbReference type="EMBL" id="EOQ98541.1"/>
    </source>
</evidence>
<keyword evidence="3" id="KW-1185">Reference proteome</keyword>
<gene>
    <name evidence="2" type="ORF">LEP1GSC195_0652</name>
</gene>
<comment type="caution">
    <text evidence="2">The sequence shown here is derived from an EMBL/GenBank/DDBJ whole genome shotgun (WGS) entry which is preliminary data.</text>
</comment>
<dbReference type="SMART" id="SM00974">
    <property type="entry name" value="T5orf172"/>
    <property type="match status" value="1"/>
</dbReference>
<organism evidence="2 3">
    <name type="scientific">Leptospira wolbachii serovar Codice str. CDC</name>
    <dbReference type="NCBI Taxonomy" id="1218599"/>
    <lineage>
        <taxon>Bacteria</taxon>
        <taxon>Pseudomonadati</taxon>
        <taxon>Spirochaetota</taxon>
        <taxon>Spirochaetia</taxon>
        <taxon>Leptospirales</taxon>
        <taxon>Leptospiraceae</taxon>
        <taxon>Leptospira</taxon>
    </lineage>
</organism>
<evidence type="ECO:0000313" key="3">
    <source>
        <dbReference type="Proteomes" id="UP000013984"/>
    </source>
</evidence>
<dbReference type="EMBL" id="AOGZ02000001">
    <property type="protein sequence ID" value="EOQ98541.1"/>
    <property type="molecule type" value="Genomic_DNA"/>
</dbReference>
<feature type="domain" description="Bacteriophage T5 Orf172 DNA-binding" evidence="1">
    <location>
        <begin position="283"/>
        <end position="377"/>
    </location>
</feature>
<reference evidence="2" key="1">
    <citation type="submission" date="2013-04" db="EMBL/GenBank/DDBJ databases">
        <authorList>
            <person name="Harkins D.M."/>
            <person name="Durkin A.S."/>
            <person name="Brinkac L.M."/>
            <person name="Haft D.H."/>
            <person name="Selengut J.D."/>
            <person name="Sanka R."/>
            <person name="DePew J."/>
            <person name="Purushe J."/>
            <person name="Galloway R.L."/>
            <person name="Vinetz J.M."/>
            <person name="Sutton G.G."/>
            <person name="Nierman W.C."/>
            <person name="Fouts D.E."/>
        </authorList>
    </citation>
    <scope>NUCLEOTIDE SEQUENCE [LARGE SCALE GENOMIC DNA]</scope>
    <source>
        <strain evidence="2">CDC</strain>
    </source>
</reference>
<dbReference type="OrthoDB" id="9814995at2"/>
<dbReference type="RefSeq" id="WP_015679674.1">
    <property type="nucleotide sequence ID" value="NZ_AOGZ02000001.1"/>
</dbReference>
<dbReference type="STRING" id="1218599.LEP1GSC195_0652"/>
<dbReference type="Pfam" id="PF13455">
    <property type="entry name" value="MUG113"/>
    <property type="match status" value="1"/>
</dbReference>
<sequence>MDKKDVLKEIFENDPFGILTVKQSSSSSQSEEERLLTSFQEIIAFYEANHREPSPSENIQEHQLYTRLKGIRSNPDKCASLAKFDSHGLLQQKPLEINSFDDIFSSDCLGLLNDDSQDIFTFKHVPKDSERASTDFVAKRKPCKNFGEYENLFKNCQRELKENKRKLIPFTEKILQPKEFYVQNGVLLYLESVQFEKEVQDFKSGSRVRKDGRTRIIFENGTESNMLYRSLYKVLLANGQAVSETDSQMNQEFNQNFNHINEEDKEEGFIYVLKSKSEKPNIRDISNLYKIGFTRIPIEERIKNAMNEPTYLMADVRIVKVYKCYNLNPQKLENLLHRFFGKVCLNVDVFDLDGQRHTPREWFIAPLDILDQAIHLIITGEIYKYHFDEKKEELSLREV</sequence>